<evidence type="ECO:0000256" key="1">
    <source>
        <dbReference type="ARBA" id="ARBA00001933"/>
    </source>
</evidence>
<evidence type="ECO:0000313" key="10">
    <source>
        <dbReference type="Proteomes" id="UP000618051"/>
    </source>
</evidence>
<dbReference type="NCBIfam" id="TIGR00260">
    <property type="entry name" value="thrC"/>
    <property type="match status" value="1"/>
</dbReference>
<dbReference type="Pfam" id="PF01202">
    <property type="entry name" value="SKI"/>
    <property type="match status" value="1"/>
</dbReference>
<reference evidence="8" key="1">
    <citation type="submission" date="2020-10" db="EMBL/GenBank/DDBJ databases">
        <title>Feather gene expression reveals the developmental basis of iridescence in African starlings.</title>
        <authorList>
            <person name="Rubenstein D.R."/>
        </authorList>
    </citation>
    <scope>NUCLEOTIDE SEQUENCE</scope>
    <source>
        <strain evidence="8">SS15</strain>
        <tissue evidence="8">Liver</tissue>
    </source>
</reference>
<gene>
    <name evidence="9" type="ORF">IHE44_0000185</name>
    <name evidence="8" type="ORF">IHE44_007876</name>
</gene>
<reference evidence="9" key="3">
    <citation type="submission" date="2022-01" db="EMBL/GenBank/DDBJ databases">
        <authorList>
            <person name="Rubenstein D.R."/>
        </authorList>
    </citation>
    <scope>NUCLEOTIDE SEQUENCE</scope>
    <source>
        <strain evidence="9">SS15</strain>
        <tissue evidence="9">Liver</tissue>
    </source>
</reference>
<feature type="modified residue" description="N6-(pyridoxal phosphate)lysine" evidence="6">
    <location>
        <position position="346"/>
    </location>
</feature>
<evidence type="ECO:0000256" key="2">
    <source>
        <dbReference type="ARBA" id="ARBA00005517"/>
    </source>
</evidence>
<dbReference type="Gene3D" id="3.40.50.1100">
    <property type="match status" value="2"/>
</dbReference>
<dbReference type="InterPro" id="IPR036052">
    <property type="entry name" value="TrpB-like_PALP_sf"/>
</dbReference>
<dbReference type="InterPro" id="IPR031322">
    <property type="entry name" value="Shikimate/glucono_kinase"/>
</dbReference>
<comment type="similarity">
    <text evidence="2">Belongs to the threonine synthase family.</text>
</comment>
<accession>A0A835P1D2</accession>
<dbReference type="CDD" id="cd00464">
    <property type="entry name" value="SK"/>
    <property type="match status" value="1"/>
</dbReference>
<dbReference type="GO" id="GO:0005737">
    <property type="term" value="C:cytoplasm"/>
    <property type="evidence" value="ECO:0007669"/>
    <property type="project" value="TreeGrafter"/>
</dbReference>
<evidence type="ECO:0000256" key="4">
    <source>
        <dbReference type="ARBA" id="ARBA00022898"/>
    </source>
</evidence>
<evidence type="ECO:0000256" key="5">
    <source>
        <dbReference type="ARBA" id="ARBA00029440"/>
    </source>
</evidence>
<evidence type="ECO:0000256" key="3">
    <source>
        <dbReference type="ARBA" id="ARBA00022605"/>
    </source>
</evidence>
<proteinExistence type="inferred from homology"/>
<dbReference type="InterPro" id="IPR004450">
    <property type="entry name" value="Thr_synthase-like"/>
</dbReference>
<keyword evidence="10" id="KW-1185">Reference proteome</keyword>
<dbReference type="InterPro" id="IPR029144">
    <property type="entry name" value="Thr_synth_N"/>
</dbReference>
<dbReference type="EMBL" id="JADDUC010000004">
    <property type="protein sequence ID" value="KAG0134614.1"/>
    <property type="molecule type" value="Genomic_DNA"/>
</dbReference>
<dbReference type="Gene3D" id="3.90.1380.10">
    <property type="entry name" value="Threonine synthase, N-terminal domain"/>
    <property type="match status" value="1"/>
</dbReference>
<dbReference type="Pfam" id="PF14821">
    <property type="entry name" value="Thr_synth_N"/>
    <property type="match status" value="1"/>
</dbReference>
<comment type="caution">
    <text evidence="8">The sequence shown here is derived from an EMBL/GenBank/DDBJ whole genome shotgun (WGS) entry which is preliminary data.</text>
</comment>
<dbReference type="AlphaFoldDB" id="A0A835P1D2"/>
<organism evidence="8">
    <name type="scientific">Lamprotornis superbus</name>
    <dbReference type="NCBI Taxonomy" id="245042"/>
    <lineage>
        <taxon>Eukaryota</taxon>
        <taxon>Metazoa</taxon>
        <taxon>Chordata</taxon>
        <taxon>Craniata</taxon>
        <taxon>Vertebrata</taxon>
        <taxon>Euteleostomi</taxon>
        <taxon>Archelosauria</taxon>
        <taxon>Archosauria</taxon>
        <taxon>Dinosauria</taxon>
        <taxon>Saurischia</taxon>
        <taxon>Theropoda</taxon>
        <taxon>Coelurosauria</taxon>
        <taxon>Aves</taxon>
        <taxon>Neognathae</taxon>
        <taxon>Neoaves</taxon>
        <taxon>Telluraves</taxon>
        <taxon>Australaves</taxon>
        <taxon>Passeriformes</taxon>
        <taxon>Sturnidae</taxon>
        <taxon>Lamprotornis</taxon>
    </lineage>
</organism>
<dbReference type="GO" id="GO:0030170">
    <property type="term" value="F:pyridoxal phosphate binding"/>
    <property type="evidence" value="ECO:0007669"/>
    <property type="project" value="InterPro"/>
</dbReference>
<sequence length="972" mass="107843">MFHIFQYQPLRLITQNSLSSMCLKLMLSRPVAFAQIWKSWFSSHSLLGKKNIILMGPPGAGKTTTGRLVGQKLDCPVIDIDDDVLETTWNMSVSEKLQDVGYEEFLEEEGKALLTVSASGSVISLSGSNPMHAAGMQHIKKNGIVVYLDVPTTVIMNRLKSKGMDRIVGLSPGISLKDILQFRKQFYKRWFDIRVLCGGDVAAEVVAEKVLDAVKRYQDSELETFVSTRSSRSGRSTEEDFHKLYFSDVVTQGLALDGGLFVPERGLPKFTAEEWQGLIEATYIERAQVILERCIHPADIPASKLAEIIETAYGENFSCSKVAPVRHLAGNQFLLELFHGPTASFKDFALQLVPHLFAYCIPRSCNYLILVATSGDTGSAVLDGFSRLHDTDKQRIALVNFFPEDGVSPIQKSQMIACQKENAWSVGVKSDFDFCQTAIKQIFTNSDFTGFLTVEYGTALAAANSINWARLLPQIVYHASAYLDLVHQGIISFGSPVDICIPTGNFGNMLAAFYAKMMGIPIRKCICASNENNVLTDFIRTGVYDLRGRKLISSFSPAVDILKSSNLERYLHLITNENGQLVTQLFNQLENQGHFQLQKDLLGKLQQDLVAGWCSDEDCLAAIHSVYSTTGYILDTHTAVAKVVADQLQDRTCPIIISSTAHYSKFAPAILRALRIAEINQNPLSQLHLLSSYSALPPIHWGLLETLKKTGNGDHQVCAADMSVLMSHIETLIQNHFMKSRPLSTSTVFLVASLFISLLMPGWRPGKRWCWEAGSSGENSTGWECGTEPGWARGTLLSLPLARQKGIPSSICWPRSQPVPWLQGKHLTPSPCADNRGTDVALEEHTLSTTFLSVHRLHPRTISGNRWRLGTKLSPAQWSPEHILKNAVVEFTSLWIHQIHMLIFLPFDDRNHSDKHCACALWKAVLGLPKGAKMSGSPERVSDITLSLLLSAINTRLSPYLVLYTTLASLKW</sequence>
<comment type="pathway">
    <text evidence="5">Amino-acid biosynthesis.</text>
</comment>
<dbReference type="Proteomes" id="UP000618051">
    <property type="component" value="Unassembled WGS sequence"/>
</dbReference>
<dbReference type="InterPro" id="IPR000634">
    <property type="entry name" value="Ser/Thr_deHydtase_PyrdxlP-BS"/>
</dbReference>
<dbReference type="GO" id="GO:0008652">
    <property type="term" value="P:amino acid biosynthetic process"/>
    <property type="evidence" value="ECO:0007669"/>
    <property type="project" value="UniProtKB-KW"/>
</dbReference>
<dbReference type="EMBL" id="JADDUC020000001">
    <property type="protein sequence ID" value="KAI1242648.1"/>
    <property type="molecule type" value="Genomic_DNA"/>
</dbReference>
<dbReference type="HAMAP" id="MF_00109">
    <property type="entry name" value="Shikimate_kinase"/>
    <property type="match status" value="1"/>
</dbReference>
<dbReference type="SUPFAM" id="SSF52540">
    <property type="entry name" value="P-loop containing nucleoside triphosphate hydrolases"/>
    <property type="match status" value="1"/>
</dbReference>
<dbReference type="InterPro" id="IPR037158">
    <property type="entry name" value="Thr_synth_N_sf"/>
</dbReference>
<evidence type="ECO:0000256" key="6">
    <source>
        <dbReference type="PIRSR" id="PIRSR604450-51"/>
    </source>
</evidence>
<evidence type="ECO:0000313" key="9">
    <source>
        <dbReference type="EMBL" id="KAI1242648.1"/>
    </source>
</evidence>
<dbReference type="OrthoDB" id="5203861at2759"/>
<keyword evidence="3" id="KW-0028">Amino-acid biosynthesis</keyword>
<name>A0A835P1D2_9PASS</name>
<evidence type="ECO:0000259" key="7">
    <source>
        <dbReference type="Pfam" id="PF14821"/>
    </source>
</evidence>
<dbReference type="PANTHER" id="PTHR43515:SF1">
    <property type="entry name" value="THREONINE SYNTHASE-LIKE 1"/>
    <property type="match status" value="1"/>
</dbReference>
<keyword evidence="4 6" id="KW-0663">Pyridoxal phosphate</keyword>
<dbReference type="SUPFAM" id="SSF53686">
    <property type="entry name" value="Tryptophan synthase beta subunit-like PLP-dependent enzymes"/>
    <property type="match status" value="1"/>
</dbReference>
<protein>
    <submittedName>
        <fullName evidence="8">Threonine synthase-like 1</fullName>
    </submittedName>
</protein>
<dbReference type="PANTHER" id="PTHR43515">
    <property type="entry name" value="THREONINE SYNTHASE-LIKE 1"/>
    <property type="match status" value="1"/>
</dbReference>
<evidence type="ECO:0000313" key="8">
    <source>
        <dbReference type="EMBL" id="KAG0134614.1"/>
    </source>
</evidence>
<reference evidence="9 10" key="2">
    <citation type="journal article" date="2021" name="J. Hered.">
        <title>Feather Gene Expression Elucidates the Developmental Basis of Plumage Iridescence in African Starlings.</title>
        <authorList>
            <person name="Rubenstein D.R."/>
            <person name="Corvelo A."/>
            <person name="MacManes M.D."/>
            <person name="Maia R."/>
            <person name="Narzisi G."/>
            <person name="Rousaki A."/>
            <person name="Vandenabeele P."/>
            <person name="Shawkey M.D."/>
            <person name="Solomon J."/>
        </authorList>
    </citation>
    <scope>NUCLEOTIDE SEQUENCE [LARGE SCALE GENOMIC DNA]</scope>
    <source>
        <strain evidence="9">SS15</strain>
    </source>
</reference>
<dbReference type="PRINTS" id="PR01100">
    <property type="entry name" value="SHIKIMTKNASE"/>
</dbReference>
<dbReference type="PROSITE" id="PS00165">
    <property type="entry name" value="DEHYDRATASE_SER_THR"/>
    <property type="match status" value="1"/>
</dbReference>
<dbReference type="InterPro" id="IPR000623">
    <property type="entry name" value="Shikimate_kinase/TSH1"/>
</dbReference>
<dbReference type="Gene3D" id="3.40.50.300">
    <property type="entry name" value="P-loop containing nucleotide triphosphate hydrolases"/>
    <property type="match status" value="1"/>
</dbReference>
<dbReference type="InterPro" id="IPR027417">
    <property type="entry name" value="P-loop_NTPase"/>
</dbReference>
<dbReference type="CDD" id="cd01560">
    <property type="entry name" value="Thr-synth_2"/>
    <property type="match status" value="1"/>
</dbReference>
<comment type="cofactor">
    <cofactor evidence="1 6">
        <name>pyridoxal 5'-phosphate</name>
        <dbReference type="ChEBI" id="CHEBI:597326"/>
    </cofactor>
</comment>
<feature type="domain" description="Threonine synthase N-terminal" evidence="7">
    <location>
        <begin position="236"/>
        <end position="313"/>
    </location>
</feature>